<dbReference type="PANTHER" id="PTHR43162">
    <property type="match status" value="1"/>
</dbReference>
<name>A0A1H2IQM4_9ACTN</name>
<dbReference type="Gene3D" id="3.90.25.10">
    <property type="entry name" value="UDP-galactose 4-epimerase, domain 1"/>
    <property type="match status" value="1"/>
</dbReference>
<reference evidence="3" key="1">
    <citation type="submission" date="2016-10" db="EMBL/GenBank/DDBJ databases">
        <authorList>
            <person name="Varghese N."/>
            <person name="Submissions S."/>
        </authorList>
    </citation>
    <scope>NUCLEOTIDE SEQUENCE [LARGE SCALE GENOMIC DNA]</scope>
    <source>
        <strain evidence="3">DSM 45079</strain>
    </source>
</reference>
<proteinExistence type="predicted"/>
<dbReference type="Pfam" id="PF13460">
    <property type="entry name" value="NAD_binding_10"/>
    <property type="match status" value="1"/>
</dbReference>
<evidence type="ECO:0000313" key="2">
    <source>
        <dbReference type="EMBL" id="SDU46321.1"/>
    </source>
</evidence>
<dbReference type="InterPro" id="IPR016040">
    <property type="entry name" value="NAD(P)-bd_dom"/>
</dbReference>
<organism evidence="2 3">
    <name type="scientific">Jiangella alkaliphila</name>
    <dbReference type="NCBI Taxonomy" id="419479"/>
    <lineage>
        <taxon>Bacteria</taxon>
        <taxon>Bacillati</taxon>
        <taxon>Actinomycetota</taxon>
        <taxon>Actinomycetes</taxon>
        <taxon>Jiangellales</taxon>
        <taxon>Jiangellaceae</taxon>
        <taxon>Jiangella</taxon>
    </lineage>
</organism>
<evidence type="ECO:0000259" key="1">
    <source>
        <dbReference type="Pfam" id="PF13460"/>
    </source>
</evidence>
<dbReference type="STRING" id="419479.SAMN04488563_1920"/>
<dbReference type="Proteomes" id="UP000182977">
    <property type="component" value="Chromosome I"/>
</dbReference>
<keyword evidence="3" id="KW-1185">Reference proteome</keyword>
<dbReference type="PANTHER" id="PTHR43162:SF1">
    <property type="entry name" value="PRESTALK A DIFFERENTIATION PROTEIN A"/>
    <property type="match status" value="1"/>
</dbReference>
<dbReference type="OrthoDB" id="4457504at2"/>
<dbReference type="InterPro" id="IPR036291">
    <property type="entry name" value="NAD(P)-bd_dom_sf"/>
</dbReference>
<gene>
    <name evidence="2" type="ORF">SAMN04488563_1920</name>
</gene>
<sequence length="281" mass="29737">MTNNAPTSVLVTGASGNVGRPLVDQLLGAGHRVRALTRDPERAALPPATDVVAGNLKDAGSLDAAFEGVAAAHLIGFDAADYSPLDNGAEIAETALRKGVRRVTLLKGELEKSDLELAIEASGLACTSLAPVEFMSNVQEWADSIRSEGVVRDGFPDIPSAMVHDADIASVAAAALTGGAEHAGQEYWLTGPEALTAPQKVAVIGEVLGRPIRFEELSQDQIVGQWREQGFSDEEVEFFLLMRTNPPEAGYTVLPTVEQVTGRPARTFAQWVAEHRAVFGG</sequence>
<dbReference type="RefSeq" id="WP_046770268.1">
    <property type="nucleotide sequence ID" value="NZ_LBMC01000019.1"/>
</dbReference>
<dbReference type="InterPro" id="IPR051604">
    <property type="entry name" value="Ergot_Alk_Oxidoreductase"/>
</dbReference>
<dbReference type="AlphaFoldDB" id="A0A1H2IQM4"/>
<protein>
    <submittedName>
        <fullName evidence="2">Uncharacterized conserved protein YbjT, contains NAD(P)-binding and DUF2867 domains</fullName>
    </submittedName>
</protein>
<accession>A0A1H2IQM4</accession>
<dbReference type="EMBL" id="LT629791">
    <property type="protein sequence ID" value="SDU46321.1"/>
    <property type="molecule type" value="Genomic_DNA"/>
</dbReference>
<feature type="domain" description="NAD(P)-binding" evidence="1">
    <location>
        <begin position="13"/>
        <end position="105"/>
    </location>
</feature>
<evidence type="ECO:0000313" key="3">
    <source>
        <dbReference type="Proteomes" id="UP000182977"/>
    </source>
</evidence>
<dbReference type="Gene3D" id="3.40.50.720">
    <property type="entry name" value="NAD(P)-binding Rossmann-like Domain"/>
    <property type="match status" value="1"/>
</dbReference>
<dbReference type="SUPFAM" id="SSF51735">
    <property type="entry name" value="NAD(P)-binding Rossmann-fold domains"/>
    <property type="match status" value="1"/>
</dbReference>